<proteinExistence type="inferred from homology"/>
<dbReference type="InterPro" id="IPR036396">
    <property type="entry name" value="Cyt_P450_sf"/>
</dbReference>
<dbReference type="PROSITE" id="PS00086">
    <property type="entry name" value="CYTOCHROME_P450"/>
    <property type="match status" value="1"/>
</dbReference>
<keyword evidence="3 6" id="KW-0349">Heme</keyword>
<dbReference type="Gene3D" id="1.10.630.10">
    <property type="entry name" value="Cytochrome P450"/>
    <property type="match status" value="1"/>
</dbReference>
<feature type="binding site" description="axial binding residue" evidence="6">
    <location>
        <position position="492"/>
    </location>
    <ligand>
        <name>heme</name>
        <dbReference type="ChEBI" id="CHEBI:30413"/>
    </ligand>
    <ligandPart>
        <name>Fe</name>
        <dbReference type="ChEBI" id="CHEBI:18248"/>
    </ligandPart>
</feature>
<keyword evidence="9" id="KW-1185">Reference proteome</keyword>
<gene>
    <name evidence="8" type="ORF">M406DRAFT_13424</name>
</gene>
<keyword evidence="7" id="KW-0503">Monooxygenase</keyword>
<name>A0A9P4XT83_CRYP1</name>
<evidence type="ECO:0000256" key="5">
    <source>
        <dbReference type="ARBA" id="ARBA00023004"/>
    </source>
</evidence>
<keyword evidence="7" id="KW-0560">Oxidoreductase</keyword>
<evidence type="ECO:0000256" key="4">
    <source>
        <dbReference type="ARBA" id="ARBA00022723"/>
    </source>
</evidence>
<sequence length="518" mass="59265">LIGLQLLYTSACFLKNLRAARRSGLPYTWSLLHELEAKAFVTDALLRWWYREHLQKGEGWPRWARFMIKDWHYEDRRRATLEYGDCFLVVTPNALICYISDASTATRLLTRRKAFIKPADKMKILEPFGPNVVSVEGDLWKFHLSITLPPLAADSVARLVWDETARQVDMMAASWRPQDSHKERIYALTMNTMSLVGFGRQAEWGEGDRPDNIPAGHQSSLVSALTQVVIHLAPIMLLPRWALRWSPWPIAYSAVSEVERYIEELLAEEREKLQRKGSGQAYRENLLTAVLRTNMAAEKNKEAQAIGRTTLTDEEIKGNIFIFLVAGYDTTANTVLFSSLILMLNQKLQDRVLEEIDAVYARAEQEGRSELSYTQDFPRFRYLVAFMYEVMRVFPIVQTLARVGVEEQVLQVGKGADEANSGEIEMLRPILPAGTCFIINNTAIHYNPDVWPSPDEIEPRRWLESQIREGTVAIPGNRKGTFQSFGEGPRACLGRSFARVEFVAIMSRLLRHHRLEFS</sequence>
<dbReference type="GO" id="GO:0004497">
    <property type="term" value="F:monooxygenase activity"/>
    <property type="evidence" value="ECO:0007669"/>
    <property type="project" value="UniProtKB-KW"/>
</dbReference>
<dbReference type="PRINTS" id="PR00385">
    <property type="entry name" value="P450"/>
</dbReference>
<feature type="non-terminal residue" evidence="8">
    <location>
        <position position="518"/>
    </location>
</feature>
<dbReference type="AlphaFoldDB" id="A0A9P4XT83"/>
<keyword evidence="5 6" id="KW-0408">Iron</keyword>
<evidence type="ECO:0000256" key="6">
    <source>
        <dbReference type="PIRSR" id="PIRSR602401-1"/>
    </source>
</evidence>
<comment type="cofactor">
    <cofactor evidence="1 6">
        <name>heme</name>
        <dbReference type="ChEBI" id="CHEBI:30413"/>
    </cofactor>
</comment>
<dbReference type="InterPro" id="IPR002401">
    <property type="entry name" value="Cyt_P450_E_grp-I"/>
</dbReference>
<dbReference type="GO" id="GO:0020037">
    <property type="term" value="F:heme binding"/>
    <property type="evidence" value="ECO:0007669"/>
    <property type="project" value="InterPro"/>
</dbReference>
<protein>
    <recommendedName>
        <fullName evidence="10">Cytochrome P450</fullName>
    </recommendedName>
</protein>
<dbReference type="EMBL" id="MU032353">
    <property type="protein sequence ID" value="KAF3760421.1"/>
    <property type="molecule type" value="Genomic_DNA"/>
</dbReference>
<dbReference type="GO" id="GO:0016705">
    <property type="term" value="F:oxidoreductase activity, acting on paired donors, with incorporation or reduction of molecular oxygen"/>
    <property type="evidence" value="ECO:0007669"/>
    <property type="project" value="InterPro"/>
</dbReference>
<dbReference type="Pfam" id="PF00067">
    <property type="entry name" value="p450"/>
    <property type="match status" value="1"/>
</dbReference>
<dbReference type="GO" id="GO:0005506">
    <property type="term" value="F:iron ion binding"/>
    <property type="evidence" value="ECO:0007669"/>
    <property type="project" value="InterPro"/>
</dbReference>
<evidence type="ECO:0000256" key="3">
    <source>
        <dbReference type="ARBA" id="ARBA00022617"/>
    </source>
</evidence>
<evidence type="ECO:0000256" key="2">
    <source>
        <dbReference type="ARBA" id="ARBA00010617"/>
    </source>
</evidence>
<dbReference type="InterPro" id="IPR017972">
    <property type="entry name" value="Cyt_P450_CS"/>
</dbReference>
<evidence type="ECO:0000313" key="8">
    <source>
        <dbReference type="EMBL" id="KAF3760421.1"/>
    </source>
</evidence>
<dbReference type="GeneID" id="63832512"/>
<evidence type="ECO:0000256" key="1">
    <source>
        <dbReference type="ARBA" id="ARBA00001971"/>
    </source>
</evidence>
<dbReference type="RefSeq" id="XP_040771400.1">
    <property type="nucleotide sequence ID" value="XM_040915383.1"/>
</dbReference>
<comment type="similarity">
    <text evidence="2 7">Belongs to the cytochrome P450 family.</text>
</comment>
<organism evidence="8 9">
    <name type="scientific">Cryphonectria parasitica (strain ATCC 38755 / EP155)</name>
    <dbReference type="NCBI Taxonomy" id="660469"/>
    <lineage>
        <taxon>Eukaryota</taxon>
        <taxon>Fungi</taxon>
        <taxon>Dikarya</taxon>
        <taxon>Ascomycota</taxon>
        <taxon>Pezizomycotina</taxon>
        <taxon>Sordariomycetes</taxon>
        <taxon>Sordariomycetidae</taxon>
        <taxon>Diaporthales</taxon>
        <taxon>Cryphonectriaceae</taxon>
        <taxon>Cryphonectria-Endothia species complex</taxon>
        <taxon>Cryphonectria</taxon>
    </lineage>
</organism>
<dbReference type="InterPro" id="IPR001128">
    <property type="entry name" value="Cyt_P450"/>
</dbReference>
<dbReference type="SUPFAM" id="SSF48264">
    <property type="entry name" value="Cytochrome P450"/>
    <property type="match status" value="1"/>
</dbReference>
<evidence type="ECO:0008006" key="10">
    <source>
        <dbReference type="Google" id="ProtNLM"/>
    </source>
</evidence>
<dbReference type="PRINTS" id="PR00463">
    <property type="entry name" value="EP450I"/>
</dbReference>
<dbReference type="PANTHER" id="PTHR24305">
    <property type="entry name" value="CYTOCHROME P450"/>
    <property type="match status" value="1"/>
</dbReference>
<dbReference type="PANTHER" id="PTHR24305:SF166">
    <property type="entry name" value="CYTOCHROME P450 12A4, MITOCHONDRIAL-RELATED"/>
    <property type="match status" value="1"/>
</dbReference>
<reference evidence="8" key="1">
    <citation type="journal article" date="2020" name="Phytopathology">
        <title>Genome sequence of the chestnut blight fungus Cryphonectria parasitica EP155: A fundamental resource for an archetypical invasive plant pathogen.</title>
        <authorList>
            <person name="Crouch J.A."/>
            <person name="Dawe A."/>
            <person name="Aerts A."/>
            <person name="Barry K."/>
            <person name="Churchill A.C.L."/>
            <person name="Grimwood J."/>
            <person name="Hillman B."/>
            <person name="Milgroom M.G."/>
            <person name="Pangilinan J."/>
            <person name="Smith M."/>
            <person name="Salamov A."/>
            <person name="Schmutz J."/>
            <person name="Yadav J."/>
            <person name="Grigoriev I.V."/>
            <person name="Nuss D."/>
        </authorList>
    </citation>
    <scope>NUCLEOTIDE SEQUENCE</scope>
    <source>
        <strain evidence="8">EP155</strain>
    </source>
</reference>
<dbReference type="Proteomes" id="UP000803844">
    <property type="component" value="Unassembled WGS sequence"/>
</dbReference>
<feature type="non-terminal residue" evidence="8">
    <location>
        <position position="1"/>
    </location>
</feature>
<dbReference type="InterPro" id="IPR050121">
    <property type="entry name" value="Cytochrome_P450_monoxygenase"/>
</dbReference>
<keyword evidence="4 6" id="KW-0479">Metal-binding</keyword>
<dbReference type="OrthoDB" id="1470350at2759"/>
<accession>A0A9P4XT83</accession>
<evidence type="ECO:0000313" key="9">
    <source>
        <dbReference type="Proteomes" id="UP000803844"/>
    </source>
</evidence>
<evidence type="ECO:0000256" key="7">
    <source>
        <dbReference type="RuleBase" id="RU000461"/>
    </source>
</evidence>
<comment type="caution">
    <text evidence="8">The sequence shown here is derived from an EMBL/GenBank/DDBJ whole genome shotgun (WGS) entry which is preliminary data.</text>
</comment>